<evidence type="ECO:0000256" key="2">
    <source>
        <dbReference type="ARBA" id="ARBA00004609"/>
    </source>
</evidence>
<dbReference type="GO" id="GO:0005886">
    <property type="term" value="C:plasma membrane"/>
    <property type="evidence" value="ECO:0007669"/>
    <property type="project" value="UniProtKB-SubCell"/>
</dbReference>
<protein>
    <submittedName>
        <fullName evidence="11">Variant surface glycoprotein 1053</fullName>
    </submittedName>
</protein>
<evidence type="ECO:0000259" key="10">
    <source>
        <dbReference type="Pfam" id="PF13206"/>
    </source>
</evidence>
<reference evidence="11" key="2">
    <citation type="journal article" date="2014" name="Mol. Biochem. Parasitol.">
        <title>Capturing the variant surface glycoprotein repertoire (the VSGnome) of Trypanosoma brucei Lister 427.</title>
        <authorList>
            <person name="Cross G.A."/>
            <person name="Kim H.S."/>
            <person name="Wickstead B."/>
        </authorList>
    </citation>
    <scope>NUCLEOTIDE SEQUENCE</scope>
    <source>
        <strain evidence="11">Lister 427</strain>
    </source>
</reference>
<dbReference type="EMBL" id="KC612563">
    <property type="protein sequence ID" value="AGH59994.1"/>
    <property type="molecule type" value="Genomic_DNA"/>
</dbReference>
<feature type="domain" description="Trypanosome variant surface glycoprotein B-type N-terminal" evidence="10">
    <location>
        <begin position="14"/>
        <end position="408"/>
    </location>
</feature>
<dbReference type="Pfam" id="PF13206">
    <property type="entry name" value="VSG_B"/>
    <property type="match status" value="1"/>
</dbReference>
<organism evidence="11">
    <name type="scientific">Trypanosoma brucei</name>
    <dbReference type="NCBI Taxonomy" id="5691"/>
    <lineage>
        <taxon>Eukaryota</taxon>
        <taxon>Discoba</taxon>
        <taxon>Euglenozoa</taxon>
        <taxon>Kinetoplastea</taxon>
        <taxon>Metakinetoplastina</taxon>
        <taxon>Trypanosomatida</taxon>
        <taxon>Trypanosomatidae</taxon>
        <taxon>Trypanosoma</taxon>
    </lineage>
</organism>
<name>M4SVE6_9TRYP</name>
<proteinExistence type="predicted"/>
<reference evidence="11" key="1">
    <citation type="submission" date="2013-02" db="EMBL/GenBank/DDBJ databases">
        <authorList>
            <person name="Cross G.A.M."/>
            <person name="Kim H.-S."/>
            <person name="Wickstead B."/>
        </authorList>
    </citation>
    <scope>NUCLEOTIDE SEQUENCE</scope>
    <source>
        <strain evidence="11">Lister 427</strain>
    </source>
</reference>
<dbReference type="AlphaFoldDB" id="M4SVE6"/>
<feature type="signal peptide" evidence="9">
    <location>
        <begin position="1"/>
        <end position="22"/>
    </location>
</feature>
<accession>M4SVE6</accession>
<keyword evidence="4" id="KW-0336">GPI-anchor</keyword>
<comment type="function">
    <text evidence="1">VSG forms a coat on the surface of the parasite. The trypanosome evades the immune response of the host by expressing a series of antigenically distinct VSGs from an estimated 1000 VSG genes.</text>
</comment>
<sequence length="493" mass="52801">MHWQILLELSLAIIFSSQRANADGENSREFNTFCSIYRLLALPVAEPSLPATGTGLQTAISDEMSALMTEIMQLNLTVAKKEILDNLKTQPQAKQLTALQNEQTTKGYFAGLTEDQYKKMQAAAAKITNNEGAAQAFSAKYKPPTTEAEKGKLRRQFSHLINKALAADTALAQLRHQMNQHRQQAKEAMLTALYGAEYVQSAKGKITAQTTDLEPDGPNFPMDAASDRDSNCKTAAESGKKASASLATDTVCLCTGYNGSATTLCTQNAFSGLQDIGAANARNAKALGNWQKLKAECAKGAAATGKINLETALCAETAKFLSHIGTGAINAETRPTTLAKSEAAGRTFYGAFVLENTDSPACTSQSGTRFQTAQKGVCIDYAAVLKPGKQIRWLAAIDAAATHLQTLSSTFKHCLRFISEAESVKTQMESLSLMRDLFAVQGAETASTGANRQPTAEKQNKCKAATNKTVEGCSAIDCDYDVENKKCKPKAGT</sequence>
<evidence type="ECO:0000256" key="1">
    <source>
        <dbReference type="ARBA" id="ARBA00002523"/>
    </source>
</evidence>
<keyword evidence="7" id="KW-0325">Glycoprotein</keyword>
<evidence type="ECO:0000256" key="6">
    <source>
        <dbReference type="ARBA" id="ARBA00023136"/>
    </source>
</evidence>
<evidence type="ECO:0000256" key="9">
    <source>
        <dbReference type="SAM" id="SignalP"/>
    </source>
</evidence>
<keyword evidence="3" id="KW-1003">Cell membrane</keyword>
<dbReference type="VEuPathDB" id="TriTrypDB:Tb1125.Tb09.v4.0053"/>
<evidence type="ECO:0000256" key="7">
    <source>
        <dbReference type="ARBA" id="ARBA00023180"/>
    </source>
</evidence>
<dbReference type="InterPro" id="IPR025932">
    <property type="entry name" value="Trypano_VSG_B_N_dom"/>
</dbReference>
<dbReference type="VEuPathDB" id="TriTrypDB:Tb11.v5.1024"/>
<feature type="chain" id="PRO_5004057824" evidence="9">
    <location>
        <begin position="23"/>
        <end position="493"/>
    </location>
</feature>
<keyword evidence="8" id="KW-0449">Lipoprotein</keyword>
<evidence type="ECO:0000256" key="8">
    <source>
        <dbReference type="ARBA" id="ARBA00023288"/>
    </source>
</evidence>
<evidence type="ECO:0000256" key="4">
    <source>
        <dbReference type="ARBA" id="ARBA00022622"/>
    </source>
</evidence>
<dbReference type="VEuPathDB" id="TriTrypDB:Tb427_000615100"/>
<comment type="subcellular location">
    <subcellularLocation>
        <location evidence="2">Cell membrane</location>
        <topology evidence="2">Lipid-anchor</topology>
        <topology evidence="2">GPI-anchor</topology>
    </subcellularLocation>
</comment>
<evidence type="ECO:0000256" key="3">
    <source>
        <dbReference type="ARBA" id="ARBA00022475"/>
    </source>
</evidence>
<evidence type="ECO:0000256" key="5">
    <source>
        <dbReference type="ARBA" id="ARBA00022729"/>
    </source>
</evidence>
<keyword evidence="5 9" id="KW-0732">Signal</keyword>
<evidence type="ECO:0000313" key="11">
    <source>
        <dbReference type="EMBL" id="AGH59994.1"/>
    </source>
</evidence>
<dbReference type="GO" id="GO:0098552">
    <property type="term" value="C:side of membrane"/>
    <property type="evidence" value="ECO:0007669"/>
    <property type="project" value="UniProtKB-KW"/>
</dbReference>
<keyword evidence="6" id="KW-0472">Membrane</keyword>